<dbReference type="AlphaFoldDB" id="A0A921H2H1"/>
<evidence type="ECO:0000256" key="1">
    <source>
        <dbReference type="SAM" id="SignalP"/>
    </source>
</evidence>
<comment type="caution">
    <text evidence="3">The sequence shown here is derived from an EMBL/GenBank/DDBJ whole genome shotgun (WGS) entry which is preliminary data.</text>
</comment>
<sequence length="208" mass="22991">LKFNGMKKFLLVVLAMVMLGSVQAQTAFKNKVEGLTGTEFYFGPKFGFNVASISDGLNKSKFSFHLGAFAEFKFNDLFGLQTELIYSRQGDKEKSGGVKTWARVNYLNIPVLAKFYVWEGVSVDLGPQLGFALNGKSKTKSGGTEVKTDIDHLNTVDLSFAMGLSYDFNMGLVVSARYNLGLTNVIEKDKFGGNNQNRVFQLSAGWKF</sequence>
<organism evidence="3 4">
    <name type="scientific">Butyricimonas virosa</name>
    <dbReference type="NCBI Taxonomy" id="544645"/>
    <lineage>
        <taxon>Bacteria</taxon>
        <taxon>Pseudomonadati</taxon>
        <taxon>Bacteroidota</taxon>
        <taxon>Bacteroidia</taxon>
        <taxon>Bacteroidales</taxon>
        <taxon>Odoribacteraceae</taxon>
        <taxon>Butyricimonas</taxon>
    </lineage>
</organism>
<dbReference type="Gene3D" id="2.40.160.20">
    <property type="match status" value="1"/>
</dbReference>
<proteinExistence type="predicted"/>
<keyword evidence="1" id="KW-0732">Signal</keyword>
<dbReference type="SUPFAM" id="SSF56925">
    <property type="entry name" value="OMPA-like"/>
    <property type="match status" value="1"/>
</dbReference>
<dbReference type="InterPro" id="IPR025665">
    <property type="entry name" value="Beta-barrel_OMP_2"/>
</dbReference>
<feature type="chain" id="PRO_5037471555" evidence="1">
    <location>
        <begin position="25"/>
        <end position="208"/>
    </location>
</feature>
<protein>
    <submittedName>
        <fullName evidence="3">PorT family protein</fullName>
    </submittedName>
</protein>
<evidence type="ECO:0000313" key="4">
    <source>
        <dbReference type="Proteomes" id="UP000742098"/>
    </source>
</evidence>
<accession>A0A921H2H1</accession>
<feature type="signal peptide" evidence="1">
    <location>
        <begin position="1"/>
        <end position="24"/>
    </location>
</feature>
<name>A0A921H2H1_9BACT</name>
<evidence type="ECO:0000259" key="2">
    <source>
        <dbReference type="Pfam" id="PF13568"/>
    </source>
</evidence>
<feature type="domain" description="Outer membrane protein beta-barrel" evidence="2">
    <location>
        <begin position="31"/>
        <end position="186"/>
    </location>
</feature>
<dbReference type="InterPro" id="IPR011250">
    <property type="entry name" value="OMP/PagP_B-barrel"/>
</dbReference>
<evidence type="ECO:0000313" key="3">
    <source>
        <dbReference type="EMBL" id="HJF69553.1"/>
    </source>
</evidence>
<dbReference type="Pfam" id="PF13568">
    <property type="entry name" value="OMP_b-brl_2"/>
    <property type="match status" value="1"/>
</dbReference>
<dbReference type="EMBL" id="DYVS01000045">
    <property type="protein sequence ID" value="HJF69553.1"/>
    <property type="molecule type" value="Genomic_DNA"/>
</dbReference>
<dbReference type="Proteomes" id="UP000742098">
    <property type="component" value="Unassembled WGS sequence"/>
</dbReference>
<reference evidence="3" key="1">
    <citation type="journal article" date="2021" name="PeerJ">
        <title>Extensive microbial diversity within the chicken gut microbiome revealed by metagenomics and culture.</title>
        <authorList>
            <person name="Gilroy R."/>
            <person name="Ravi A."/>
            <person name="Getino M."/>
            <person name="Pursley I."/>
            <person name="Horton D.L."/>
            <person name="Alikhan N.F."/>
            <person name="Baker D."/>
            <person name="Gharbi K."/>
            <person name="Hall N."/>
            <person name="Watson M."/>
            <person name="Adriaenssens E.M."/>
            <person name="Foster-Nyarko E."/>
            <person name="Jarju S."/>
            <person name="Secka A."/>
            <person name="Antonio M."/>
            <person name="Oren A."/>
            <person name="Chaudhuri R.R."/>
            <person name="La Ragione R."/>
            <person name="Hildebrand F."/>
            <person name="Pallen M.J."/>
        </authorList>
    </citation>
    <scope>NUCLEOTIDE SEQUENCE</scope>
    <source>
        <strain evidence="3">6966</strain>
    </source>
</reference>
<gene>
    <name evidence="3" type="ORF">K8V05_02215</name>
</gene>
<reference evidence="3" key="2">
    <citation type="submission" date="2021-09" db="EMBL/GenBank/DDBJ databases">
        <authorList>
            <person name="Gilroy R."/>
        </authorList>
    </citation>
    <scope>NUCLEOTIDE SEQUENCE</scope>
    <source>
        <strain evidence="3">6966</strain>
    </source>
</reference>
<feature type="non-terminal residue" evidence="3">
    <location>
        <position position="1"/>
    </location>
</feature>